<dbReference type="RefSeq" id="WP_278058407.1">
    <property type="nucleotide sequence ID" value="NZ_CP121247.1"/>
</dbReference>
<feature type="transmembrane region" description="Helical" evidence="1">
    <location>
        <begin position="36"/>
        <end position="54"/>
    </location>
</feature>
<keyword evidence="1" id="KW-1133">Transmembrane helix</keyword>
<reference evidence="2 3" key="1">
    <citation type="submission" date="2023-07" db="EMBL/GenBank/DDBJ databases">
        <title>Sequencing the genomes of 1000 actinobacteria strains.</title>
        <authorList>
            <person name="Klenk H.-P."/>
        </authorList>
    </citation>
    <scope>NUCLEOTIDE SEQUENCE [LARGE SCALE GENOMIC DNA]</scope>
    <source>
        <strain evidence="2 3">DSM 102162</strain>
    </source>
</reference>
<accession>A0ABT9NAY5</accession>
<evidence type="ECO:0000256" key="1">
    <source>
        <dbReference type="SAM" id="Phobius"/>
    </source>
</evidence>
<keyword evidence="1" id="KW-0812">Transmembrane</keyword>
<name>A0ABT9NAY5_9ACTO</name>
<dbReference type="EMBL" id="JAUSQW010000001">
    <property type="protein sequence ID" value="MDP9800879.1"/>
    <property type="molecule type" value="Genomic_DNA"/>
</dbReference>
<sequence>MNNALIRASVKATIAKNSLLDRLEARRESGADALEYVGMFLVAAAIVAAIITAVDTEIGKSLVSKITDAVKGIGAK</sequence>
<dbReference type="Proteomes" id="UP001235966">
    <property type="component" value="Unassembled WGS sequence"/>
</dbReference>
<keyword evidence="3" id="KW-1185">Reference proteome</keyword>
<proteinExistence type="predicted"/>
<comment type="caution">
    <text evidence="2">The sequence shown here is derived from an EMBL/GenBank/DDBJ whole genome shotgun (WGS) entry which is preliminary data.</text>
</comment>
<gene>
    <name evidence="2" type="ORF">J2S49_000955</name>
</gene>
<organism evidence="2 3">
    <name type="scientific">Arcanobacterium wilhelmae</name>
    <dbReference type="NCBI Taxonomy" id="1803177"/>
    <lineage>
        <taxon>Bacteria</taxon>
        <taxon>Bacillati</taxon>
        <taxon>Actinomycetota</taxon>
        <taxon>Actinomycetes</taxon>
        <taxon>Actinomycetales</taxon>
        <taxon>Actinomycetaceae</taxon>
        <taxon>Arcanobacterium</taxon>
    </lineage>
</organism>
<keyword evidence="1" id="KW-0472">Membrane</keyword>
<protein>
    <submittedName>
        <fullName evidence="2">Flp pilus assembly pilin Flp</fullName>
    </submittedName>
</protein>
<evidence type="ECO:0000313" key="2">
    <source>
        <dbReference type="EMBL" id="MDP9800879.1"/>
    </source>
</evidence>
<evidence type="ECO:0000313" key="3">
    <source>
        <dbReference type="Proteomes" id="UP001235966"/>
    </source>
</evidence>